<keyword evidence="1" id="KW-0472">Membrane</keyword>
<dbReference type="HOGENOM" id="CLU_144811_6_1_6"/>
<dbReference type="Pfam" id="PF01809">
    <property type="entry name" value="YidD"/>
    <property type="match status" value="1"/>
</dbReference>
<dbReference type="NCBIfam" id="TIGR00278">
    <property type="entry name" value="membrane protein insertion efficiency factor YidD"/>
    <property type="match status" value="1"/>
</dbReference>
<dbReference type="PANTHER" id="PTHR33383">
    <property type="entry name" value="MEMBRANE PROTEIN INSERTION EFFICIENCY FACTOR-RELATED"/>
    <property type="match status" value="1"/>
</dbReference>
<keyword evidence="3" id="KW-1185">Reference proteome</keyword>
<dbReference type="KEGG" id="wgl:WIGMOR_0014"/>
<dbReference type="EMBL" id="CP003315">
    <property type="protein sequence ID" value="AFA40876.1"/>
    <property type="molecule type" value="Genomic_DNA"/>
</dbReference>
<proteinExistence type="predicted"/>
<dbReference type="STRING" id="1142511.WIGMOR_0014"/>
<feature type="transmembrane region" description="Helical" evidence="1">
    <location>
        <begin position="7"/>
        <end position="28"/>
    </location>
</feature>
<dbReference type="InterPro" id="IPR002696">
    <property type="entry name" value="Membr_insert_effic_factor_YidD"/>
</dbReference>
<sequence length="72" mass="8565">MAKLFLLIIDYFFIFLIYNYQIFISPILGSNCRFKITCSQYAVKSIKKLGIFWGTYIACKRLLKCHPYNLKK</sequence>
<evidence type="ECO:0000313" key="2">
    <source>
        <dbReference type="EMBL" id="AFA40876.1"/>
    </source>
</evidence>
<evidence type="ECO:0000256" key="1">
    <source>
        <dbReference type="SAM" id="Phobius"/>
    </source>
</evidence>
<accession>H6Q493</accession>
<dbReference type="RefSeq" id="WP_014353815.1">
    <property type="nucleotide sequence ID" value="NC_016893.1"/>
</dbReference>
<evidence type="ECO:0000313" key="3">
    <source>
        <dbReference type="Proteomes" id="UP000009061"/>
    </source>
</evidence>
<reference evidence="2 3" key="1">
    <citation type="journal article" date="2012" name="MBio">
        <title>Insight into the transmission biology and species-specific functional capabilities of tsetse (Diptera: glossinidae) obligate symbiont wigglesworthia.</title>
        <authorList>
            <person name="Rio R.V."/>
            <person name="Symula R.E."/>
            <person name="Wang J."/>
            <person name="Lohs C."/>
            <person name="Wu Y.N."/>
            <person name="Snyder A.K."/>
            <person name="Bjornson R.D."/>
            <person name="Oshima K."/>
            <person name="Biehl B.S."/>
            <person name="Perna N.T."/>
            <person name="Hattori M."/>
            <person name="Aksoy S."/>
        </authorList>
    </citation>
    <scope>NUCLEOTIDE SEQUENCE [LARGE SCALE GENOMIC DNA]</scope>
    <source>
        <strain evidence="2">WGM</strain>
    </source>
</reference>
<dbReference type="PANTHER" id="PTHR33383:SF1">
    <property type="entry name" value="MEMBRANE PROTEIN INSERTION EFFICIENCY FACTOR-RELATED"/>
    <property type="match status" value="1"/>
</dbReference>
<organism evidence="2 3">
    <name type="scientific">Wigglesworthia glossinidia endosymbiont of Glossina morsitans morsitans</name>
    <name type="common">Yale colony</name>
    <dbReference type="NCBI Taxonomy" id="1142511"/>
    <lineage>
        <taxon>Bacteria</taxon>
        <taxon>Pseudomonadati</taxon>
        <taxon>Pseudomonadota</taxon>
        <taxon>Gammaproteobacteria</taxon>
        <taxon>Enterobacterales</taxon>
        <taxon>Erwiniaceae</taxon>
        <taxon>Wigglesworthia</taxon>
    </lineage>
</organism>
<keyword evidence="1" id="KW-0812">Transmembrane</keyword>
<dbReference type="eggNOG" id="COG0759">
    <property type="taxonomic scope" value="Bacteria"/>
</dbReference>
<dbReference type="SMART" id="SM01234">
    <property type="entry name" value="Haemolytic"/>
    <property type="match status" value="1"/>
</dbReference>
<gene>
    <name evidence="2" type="primary">yidD</name>
    <name evidence="2" type="ORF">WIGMOR_0014</name>
</gene>
<dbReference type="Proteomes" id="UP000009061">
    <property type="component" value="Chromosome"/>
</dbReference>
<dbReference type="AlphaFoldDB" id="H6Q493"/>
<protein>
    <submittedName>
        <fullName evidence="2">Uncharacterized DUF37 family protein</fullName>
    </submittedName>
</protein>
<name>H6Q493_WIGGL</name>
<keyword evidence="1" id="KW-1133">Transmembrane helix</keyword>